<dbReference type="Proteomes" id="UP000035352">
    <property type="component" value="Chromosome"/>
</dbReference>
<evidence type="ECO:0000313" key="3">
    <source>
        <dbReference type="Proteomes" id="UP000035352"/>
    </source>
</evidence>
<keyword evidence="3" id="KW-1185">Reference proteome</keyword>
<dbReference type="SMART" id="SM00905">
    <property type="entry name" value="FolB"/>
    <property type="match status" value="1"/>
</dbReference>
<dbReference type="AlphaFoldDB" id="A0A0G3BK40"/>
<accession>A0A0G3BK40</accession>
<dbReference type="GO" id="GO:0004150">
    <property type="term" value="F:dihydroneopterin aldolase activity"/>
    <property type="evidence" value="ECO:0007669"/>
    <property type="project" value="InterPro"/>
</dbReference>
<dbReference type="SUPFAM" id="SSF55620">
    <property type="entry name" value="Tetrahydrobiopterin biosynthesis enzymes-like"/>
    <property type="match status" value="1"/>
</dbReference>
<dbReference type="InterPro" id="IPR006157">
    <property type="entry name" value="FolB_dom"/>
</dbReference>
<dbReference type="Gene3D" id="3.30.1130.10">
    <property type="match status" value="1"/>
</dbReference>
<dbReference type="KEGG" id="pbh:AAW51_1652"/>
<dbReference type="Pfam" id="PF02152">
    <property type="entry name" value="FolB"/>
    <property type="match status" value="1"/>
</dbReference>
<evidence type="ECO:0000259" key="1">
    <source>
        <dbReference type="SMART" id="SM00905"/>
    </source>
</evidence>
<organism evidence="2 3">
    <name type="scientific">Caldimonas brevitalea</name>
    <dbReference type="NCBI Taxonomy" id="413882"/>
    <lineage>
        <taxon>Bacteria</taxon>
        <taxon>Pseudomonadati</taxon>
        <taxon>Pseudomonadota</taxon>
        <taxon>Betaproteobacteria</taxon>
        <taxon>Burkholderiales</taxon>
        <taxon>Sphaerotilaceae</taxon>
        <taxon>Caldimonas</taxon>
    </lineage>
</organism>
<dbReference type="STRING" id="413882.AAW51_1652"/>
<dbReference type="InterPro" id="IPR043133">
    <property type="entry name" value="GTP-CH-I_C/QueF"/>
</dbReference>
<reference evidence="2 3" key="1">
    <citation type="submission" date="2015-05" db="EMBL/GenBank/DDBJ databases">
        <authorList>
            <person name="Tang B."/>
            <person name="Yu Y."/>
        </authorList>
    </citation>
    <scope>NUCLEOTIDE SEQUENCE [LARGE SCALE GENOMIC DNA]</scope>
    <source>
        <strain evidence="2 3">DSM 7029</strain>
    </source>
</reference>
<proteinExistence type="predicted"/>
<evidence type="ECO:0000313" key="2">
    <source>
        <dbReference type="EMBL" id="AKJ28343.1"/>
    </source>
</evidence>
<gene>
    <name evidence="2" type="primary">folB</name>
    <name evidence="2" type="ORF">AAW51_1652</name>
</gene>
<feature type="domain" description="Dihydroneopterin aldolase/epimerase" evidence="1">
    <location>
        <begin position="4"/>
        <end position="114"/>
    </location>
</feature>
<dbReference type="EMBL" id="CP011371">
    <property type="protein sequence ID" value="AKJ28343.1"/>
    <property type="molecule type" value="Genomic_DNA"/>
</dbReference>
<name>A0A0G3BK40_9BURK</name>
<dbReference type="RefSeq" id="WP_169787995.1">
    <property type="nucleotide sequence ID" value="NZ_CP011371.1"/>
</dbReference>
<sequence length="114" mass="12837">MATIEMEVAVQTEIGIAPSEQGRVQALTVTLAVEVANRHSDAAARSGQISDTLDYGRMRQIVHEVFAERRWNLLEEVTTTIRDRIRALNHVESARVGITKYHPWADVARLTLTR</sequence>
<dbReference type="GO" id="GO:0006760">
    <property type="term" value="P:folic acid-containing compound metabolic process"/>
    <property type="evidence" value="ECO:0007669"/>
    <property type="project" value="InterPro"/>
</dbReference>
<protein>
    <submittedName>
        <fullName evidence="2">Dihydroneopterin aldolase</fullName>
    </submittedName>
</protein>